<evidence type="ECO:0000256" key="4">
    <source>
        <dbReference type="ARBA" id="ARBA00023136"/>
    </source>
</evidence>
<evidence type="ECO:0000256" key="5">
    <source>
        <dbReference type="PROSITE-ProRule" id="PRU00282"/>
    </source>
</evidence>
<comment type="subcellular location">
    <subcellularLocation>
        <location evidence="1">Membrane</location>
        <topology evidence="1">Multi-pass membrane protein</topology>
    </subcellularLocation>
</comment>
<keyword evidence="4 5" id="KW-0472">Membrane</keyword>
<gene>
    <name evidence="8" type="ORF">HK097_007987</name>
</gene>
<keyword evidence="6" id="KW-0813">Transport</keyword>
<keyword evidence="3 7" id="KW-1133">Transmembrane helix</keyword>
<evidence type="ECO:0000256" key="6">
    <source>
        <dbReference type="RuleBase" id="RU000488"/>
    </source>
</evidence>
<organism evidence="8 9">
    <name type="scientific">Rhizophlyctis rosea</name>
    <dbReference type="NCBI Taxonomy" id="64517"/>
    <lineage>
        <taxon>Eukaryota</taxon>
        <taxon>Fungi</taxon>
        <taxon>Fungi incertae sedis</taxon>
        <taxon>Chytridiomycota</taxon>
        <taxon>Chytridiomycota incertae sedis</taxon>
        <taxon>Chytridiomycetes</taxon>
        <taxon>Rhizophlyctidales</taxon>
        <taxon>Rhizophlyctidaceae</taxon>
        <taxon>Rhizophlyctis</taxon>
    </lineage>
</organism>
<dbReference type="SUPFAM" id="SSF103506">
    <property type="entry name" value="Mitochondrial carrier"/>
    <property type="match status" value="1"/>
</dbReference>
<reference evidence="8" key="1">
    <citation type="submission" date="2020-05" db="EMBL/GenBank/DDBJ databases">
        <title>Phylogenomic resolution of chytrid fungi.</title>
        <authorList>
            <person name="Stajich J.E."/>
            <person name="Amses K."/>
            <person name="Simmons R."/>
            <person name="Seto K."/>
            <person name="Myers J."/>
            <person name="Bonds A."/>
            <person name="Quandt C.A."/>
            <person name="Barry K."/>
            <person name="Liu P."/>
            <person name="Grigoriev I."/>
            <person name="Longcore J.E."/>
            <person name="James T.Y."/>
        </authorList>
    </citation>
    <scope>NUCLEOTIDE SEQUENCE</scope>
    <source>
        <strain evidence="8">JEL0318</strain>
    </source>
</reference>
<sequence length="331" mass="36586">MSTQQEQQPDTSPPPRINLSEMDATRYALFGSLFILAVDSALFPLDTVKTLIMNERGIRKEGVLRMIGRIAKTEGIARFWRGLPPAVLGSFPGQAMYYTAYESAQELLARTVGEKYGFMKGFVADVIRTLLKSEGPKGFYRGYTLYVGAFAPASAVQWGSYEVFKSLFYRVLPPPPPSASSPSSFFSNHRDQIAQCVSGGLAGMCAVCANNPLEGWTGRQPLLEGRSGRDRGSVEGGVEALVRDVWGREGWRGEFFENHCLWAENVVEDLDGMEMKWLAFAFVLIVPLILKFISTIGFYKGLKVRLLVTIPGAMIAMTGYETIKEWSSEGA</sequence>
<evidence type="ECO:0000256" key="2">
    <source>
        <dbReference type="ARBA" id="ARBA00022692"/>
    </source>
</evidence>
<evidence type="ECO:0000313" key="8">
    <source>
        <dbReference type="EMBL" id="KAJ3051044.1"/>
    </source>
</evidence>
<evidence type="ECO:0008006" key="10">
    <source>
        <dbReference type="Google" id="ProtNLM"/>
    </source>
</evidence>
<evidence type="ECO:0000256" key="7">
    <source>
        <dbReference type="SAM" id="Phobius"/>
    </source>
</evidence>
<comment type="caution">
    <text evidence="8">The sequence shown here is derived from an EMBL/GenBank/DDBJ whole genome shotgun (WGS) entry which is preliminary data.</text>
</comment>
<feature type="repeat" description="Solcar" evidence="5">
    <location>
        <begin position="23"/>
        <end position="107"/>
    </location>
</feature>
<name>A0AAD5SIR7_9FUNG</name>
<dbReference type="InterPro" id="IPR023395">
    <property type="entry name" value="MCP_dom_sf"/>
</dbReference>
<comment type="similarity">
    <text evidence="6">Belongs to the mitochondrial carrier (TC 2.A.29) family.</text>
</comment>
<feature type="transmembrane region" description="Helical" evidence="7">
    <location>
        <begin position="277"/>
        <end position="298"/>
    </location>
</feature>
<evidence type="ECO:0000256" key="1">
    <source>
        <dbReference type="ARBA" id="ARBA00004141"/>
    </source>
</evidence>
<dbReference type="PROSITE" id="PS50920">
    <property type="entry name" value="SOLCAR"/>
    <property type="match status" value="1"/>
</dbReference>
<proteinExistence type="inferred from homology"/>
<evidence type="ECO:0000313" key="9">
    <source>
        <dbReference type="Proteomes" id="UP001212841"/>
    </source>
</evidence>
<dbReference type="AlphaFoldDB" id="A0AAD5SIR7"/>
<keyword evidence="2 5" id="KW-0812">Transmembrane</keyword>
<protein>
    <recommendedName>
        <fullName evidence="10">Mitochondrial carrier protein</fullName>
    </recommendedName>
</protein>
<dbReference type="Gene3D" id="1.50.40.10">
    <property type="entry name" value="Mitochondrial carrier domain"/>
    <property type="match status" value="2"/>
</dbReference>
<dbReference type="EMBL" id="JADGJD010000441">
    <property type="protein sequence ID" value="KAJ3051044.1"/>
    <property type="molecule type" value="Genomic_DNA"/>
</dbReference>
<dbReference type="GO" id="GO:0016020">
    <property type="term" value="C:membrane"/>
    <property type="evidence" value="ECO:0007669"/>
    <property type="project" value="UniProtKB-SubCell"/>
</dbReference>
<keyword evidence="9" id="KW-1185">Reference proteome</keyword>
<accession>A0AAD5SIR7</accession>
<dbReference type="Pfam" id="PF00153">
    <property type="entry name" value="Mito_carr"/>
    <property type="match status" value="2"/>
</dbReference>
<evidence type="ECO:0000256" key="3">
    <source>
        <dbReference type="ARBA" id="ARBA00022989"/>
    </source>
</evidence>
<dbReference type="InterPro" id="IPR018108">
    <property type="entry name" value="MCP_transmembrane"/>
</dbReference>
<dbReference type="Proteomes" id="UP001212841">
    <property type="component" value="Unassembled WGS sequence"/>
</dbReference>
<dbReference type="PANTHER" id="PTHR46080:SF18">
    <property type="entry name" value="MITOCHONDRIAL SUBSTRATE CARRIER FAMILY PROTEIN J"/>
    <property type="match status" value="1"/>
</dbReference>
<dbReference type="PANTHER" id="PTHR46080">
    <property type="entry name" value="MITOCHONDRIAL SUBSTRATE CARRIER FAMILY PROTEIN J"/>
    <property type="match status" value="1"/>
</dbReference>